<dbReference type="PANTHER" id="PTHR10281">
    <property type="entry name" value="MEMBRANE-ASSOCIATED PROGESTERONE RECEPTOR COMPONENT-RELATED"/>
    <property type="match status" value="1"/>
</dbReference>
<accession>A0A1Y2FZL9</accession>
<dbReference type="GO" id="GO:0046872">
    <property type="term" value="F:metal ion binding"/>
    <property type="evidence" value="ECO:0007669"/>
    <property type="project" value="UniProtKB-KW"/>
</dbReference>
<dbReference type="Gene3D" id="3.10.120.10">
    <property type="entry name" value="Cytochrome b5-like heme/steroid binding domain"/>
    <property type="match status" value="1"/>
</dbReference>
<dbReference type="GO" id="GO:0005783">
    <property type="term" value="C:endoplasmic reticulum"/>
    <property type="evidence" value="ECO:0007669"/>
    <property type="project" value="UniProtKB-SubCell"/>
</dbReference>
<keyword evidence="7" id="KW-0472">Membrane</keyword>
<organism evidence="9 10">
    <name type="scientific">Leucosporidium creatinivorum</name>
    <dbReference type="NCBI Taxonomy" id="106004"/>
    <lineage>
        <taxon>Eukaryota</taxon>
        <taxon>Fungi</taxon>
        <taxon>Dikarya</taxon>
        <taxon>Basidiomycota</taxon>
        <taxon>Pucciniomycotina</taxon>
        <taxon>Microbotryomycetes</taxon>
        <taxon>Leucosporidiales</taxon>
        <taxon>Leucosporidium</taxon>
    </lineage>
</organism>
<evidence type="ECO:0000256" key="4">
    <source>
        <dbReference type="ARBA" id="ARBA00022824"/>
    </source>
</evidence>
<comment type="similarity">
    <text evidence="6">Belongs to the cytochrome b5 family. MAPR subfamily.</text>
</comment>
<gene>
    <name evidence="9" type="ORF">BCR35DRAFT_300017</name>
</gene>
<dbReference type="SUPFAM" id="SSF55856">
    <property type="entry name" value="Cytochrome b5-like heme/steroid binding domain"/>
    <property type="match status" value="1"/>
</dbReference>
<evidence type="ECO:0000256" key="1">
    <source>
        <dbReference type="ARBA" id="ARBA00004240"/>
    </source>
</evidence>
<evidence type="ECO:0000256" key="6">
    <source>
        <dbReference type="ARBA" id="ARBA00038357"/>
    </source>
</evidence>
<evidence type="ECO:0000313" key="10">
    <source>
        <dbReference type="Proteomes" id="UP000193467"/>
    </source>
</evidence>
<dbReference type="GO" id="GO:0020037">
    <property type="term" value="F:heme binding"/>
    <property type="evidence" value="ECO:0007669"/>
    <property type="project" value="UniProtKB-ARBA"/>
</dbReference>
<feature type="transmembrane region" description="Helical" evidence="7">
    <location>
        <begin position="20"/>
        <end position="41"/>
    </location>
</feature>
<keyword evidence="3" id="KW-0479">Metal-binding</keyword>
<dbReference type="Pfam" id="PF00173">
    <property type="entry name" value="Cyt-b5"/>
    <property type="match status" value="1"/>
</dbReference>
<evidence type="ECO:0000313" key="9">
    <source>
        <dbReference type="EMBL" id="ORY89626.1"/>
    </source>
</evidence>
<evidence type="ECO:0000259" key="8">
    <source>
        <dbReference type="SMART" id="SM01117"/>
    </source>
</evidence>
<keyword evidence="4" id="KW-0256">Endoplasmic reticulum</keyword>
<dbReference type="FunFam" id="3.10.120.10:FF:000003">
    <property type="entry name" value="membrane-associated progesterone receptor component 1"/>
    <property type="match status" value="1"/>
</dbReference>
<feature type="domain" description="Cytochrome b5 heme-binding" evidence="8">
    <location>
        <begin position="75"/>
        <end position="180"/>
    </location>
</feature>
<evidence type="ECO:0000256" key="7">
    <source>
        <dbReference type="SAM" id="Phobius"/>
    </source>
</evidence>
<dbReference type="PANTHER" id="PTHR10281:SF72">
    <property type="entry name" value="NEUDESIN"/>
    <property type="match status" value="1"/>
</dbReference>
<dbReference type="SMART" id="SM01117">
    <property type="entry name" value="Cyt-b5"/>
    <property type="match status" value="1"/>
</dbReference>
<sequence>MSDLKSLLPPAVLHYAELTSLTNPLNLGLVLVVLYLIYGLIPKEPSPPATSLPTSPTSYNWRPEKHPEAMVWRTWTPEELRGYDGTREGNEGGRILFAIRRKVYDVTTGRGFYGPGGPYAIFAGRDASRGLAKQSFEAEMLTPIDDPIDKLEDLSASEWENLRDWEGHFNNKYIQCGDYIQSR</sequence>
<reference evidence="9 10" key="1">
    <citation type="submission" date="2016-07" db="EMBL/GenBank/DDBJ databases">
        <title>Pervasive Adenine N6-methylation of Active Genes in Fungi.</title>
        <authorList>
            <consortium name="DOE Joint Genome Institute"/>
            <person name="Mondo S.J."/>
            <person name="Dannebaum R.O."/>
            <person name="Kuo R.C."/>
            <person name="Labutti K."/>
            <person name="Haridas S."/>
            <person name="Kuo A."/>
            <person name="Salamov A."/>
            <person name="Ahrendt S.R."/>
            <person name="Lipzen A."/>
            <person name="Sullivan W."/>
            <person name="Andreopoulos W.B."/>
            <person name="Clum A."/>
            <person name="Lindquist E."/>
            <person name="Daum C."/>
            <person name="Ramamoorthy G.K."/>
            <person name="Gryganskyi A."/>
            <person name="Culley D."/>
            <person name="Magnuson J.K."/>
            <person name="James T.Y."/>
            <person name="O'Malley M.A."/>
            <person name="Stajich J.E."/>
            <person name="Spatafora J.W."/>
            <person name="Visel A."/>
            <person name="Grigoriev I.V."/>
        </authorList>
    </citation>
    <scope>NUCLEOTIDE SEQUENCE [LARGE SCALE GENOMIC DNA]</scope>
    <source>
        <strain evidence="9 10">62-1032</strain>
    </source>
</reference>
<dbReference type="InterPro" id="IPR001199">
    <property type="entry name" value="Cyt_B5-like_heme/steroid-bd"/>
</dbReference>
<keyword evidence="7" id="KW-0812">Transmembrane</keyword>
<keyword evidence="5" id="KW-0408">Iron</keyword>
<dbReference type="Proteomes" id="UP000193467">
    <property type="component" value="Unassembled WGS sequence"/>
</dbReference>
<dbReference type="OrthoDB" id="547796at2759"/>
<dbReference type="FunCoup" id="A0A1Y2FZL9">
    <property type="interactions" value="358"/>
</dbReference>
<dbReference type="InterPro" id="IPR050577">
    <property type="entry name" value="MAPR/NEUFC/NENF-like"/>
</dbReference>
<keyword evidence="2" id="KW-0349">Heme</keyword>
<dbReference type="AlphaFoldDB" id="A0A1Y2FZL9"/>
<dbReference type="EMBL" id="MCGR01000005">
    <property type="protein sequence ID" value="ORY89626.1"/>
    <property type="molecule type" value="Genomic_DNA"/>
</dbReference>
<dbReference type="GO" id="GO:0016020">
    <property type="term" value="C:membrane"/>
    <property type="evidence" value="ECO:0007669"/>
    <property type="project" value="TreeGrafter"/>
</dbReference>
<comment type="subcellular location">
    <subcellularLocation>
        <location evidence="1">Endoplasmic reticulum</location>
    </subcellularLocation>
</comment>
<evidence type="ECO:0000256" key="5">
    <source>
        <dbReference type="ARBA" id="ARBA00023004"/>
    </source>
</evidence>
<proteinExistence type="inferred from homology"/>
<protein>
    <submittedName>
        <fullName evidence="9">Cytochrome b5-like heme/steroid binding domain-containing protein</fullName>
    </submittedName>
</protein>
<keyword evidence="7" id="KW-1133">Transmembrane helix</keyword>
<keyword evidence="10" id="KW-1185">Reference proteome</keyword>
<dbReference type="STRING" id="106004.A0A1Y2FZL9"/>
<dbReference type="InParanoid" id="A0A1Y2FZL9"/>
<dbReference type="InterPro" id="IPR036400">
    <property type="entry name" value="Cyt_B5-like_heme/steroid_sf"/>
</dbReference>
<comment type="caution">
    <text evidence="9">The sequence shown here is derived from an EMBL/GenBank/DDBJ whole genome shotgun (WGS) entry which is preliminary data.</text>
</comment>
<name>A0A1Y2FZL9_9BASI</name>
<evidence type="ECO:0000256" key="3">
    <source>
        <dbReference type="ARBA" id="ARBA00022723"/>
    </source>
</evidence>
<evidence type="ECO:0000256" key="2">
    <source>
        <dbReference type="ARBA" id="ARBA00022617"/>
    </source>
</evidence>